<dbReference type="PANTHER" id="PTHR37314:SF4">
    <property type="entry name" value="UPF0700 TRANSMEMBRANE PROTEIN YOAK"/>
    <property type="match status" value="1"/>
</dbReference>
<evidence type="ECO:0000313" key="2">
    <source>
        <dbReference type="EMBL" id="OGG99096.1"/>
    </source>
</evidence>
<dbReference type="PANTHER" id="PTHR37314">
    <property type="entry name" value="SLR0142 PROTEIN"/>
    <property type="match status" value="1"/>
</dbReference>
<dbReference type="AlphaFoldDB" id="A0A1F6GLV4"/>
<keyword evidence="1" id="KW-1133">Transmembrane helix</keyword>
<sequence>MEPPILKFVPHLLGFSLSFNAGMINLLSIMQPLHMGVSHVTGTVSHLSLQLVLGGQEVQFYLLTLAFFLLGAFTSGLAVGGGLFEPHKRYGYVLIGESVVILAAHRVFLLDPLAGIYPLSFACGVQNGLFTAYSKVVIRTTHLTGVLTDIGLELGRGVKNREFEWSRIELHLSLLAGFFTGGLLGAVGWVWFELDALLFSSLMTAGMGLAYWGFRRQHFT</sequence>
<feature type="transmembrane region" description="Helical" evidence="1">
    <location>
        <begin position="90"/>
        <end position="109"/>
    </location>
</feature>
<dbReference type="EMBL" id="MFNF01000061">
    <property type="protein sequence ID" value="OGG99096.1"/>
    <property type="molecule type" value="Genomic_DNA"/>
</dbReference>
<feature type="transmembrane region" description="Helical" evidence="1">
    <location>
        <begin position="12"/>
        <end position="30"/>
    </location>
</feature>
<dbReference type="InterPro" id="IPR010699">
    <property type="entry name" value="DUF1275"/>
</dbReference>
<feature type="transmembrane region" description="Helical" evidence="1">
    <location>
        <begin position="170"/>
        <end position="191"/>
    </location>
</feature>
<evidence type="ECO:0000256" key="1">
    <source>
        <dbReference type="SAM" id="Phobius"/>
    </source>
</evidence>
<proteinExistence type="predicted"/>
<evidence type="ECO:0008006" key="4">
    <source>
        <dbReference type="Google" id="ProtNLM"/>
    </source>
</evidence>
<dbReference type="Proteomes" id="UP000177583">
    <property type="component" value="Unassembled WGS sequence"/>
</dbReference>
<gene>
    <name evidence="2" type="ORF">A2557_09895</name>
</gene>
<feature type="transmembrane region" description="Helical" evidence="1">
    <location>
        <begin position="115"/>
        <end position="133"/>
    </location>
</feature>
<name>A0A1F6GLV4_9PROT</name>
<evidence type="ECO:0000313" key="3">
    <source>
        <dbReference type="Proteomes" id="UP000177583"/>
    </source>
</evidence>
<feature type="transmembrane region" description="Helical" evidence="1">
    <location>
        <begin position="60"/>
        <end position="83"/>
    </location>
</feature>
<dbReference type="Pfam" id="PF06912">
    <property type="entry name" value="DUF1275"/>
    <property type="match status" value="1"/>
</dbReference>
<accession>A0A1F6GLV4</accession>
<keyword evidence="1" id="KW-0472">Membrane</keyword>
<keyword evidence="1" id="KW-0812">Transmembrane</keyword>
<feature type="transmembrane region" description="Helical" evidence="1">
    <location>
        <begin position="197"/>
        <end position="214"/>
    </location>
</feature>
<comment type="caution">
    <text evidence="2">The sequence shown here is derived from an EMBL/GenBank/DDBJ whole genome shotgun (WGS) entry which is preliminary data.</text>
</comment>
<organism evidence="2 3">
    <name type="scientific">Candidatus Lambdaproteobacteria bacterium RIFOXYD2_FULL_56_26</name>
    <dbReference type="NCBI Taxonomy" id="1817773"/>
    <lineage>
        <taxon>Bacteria</taxon>
        <taxon>Pseudomonadati</taxon>
        <taxon>Pseudomonadota</taxon>
        <taxon>Candidatus Lambdaproteobacteria</taxon>
    </lineage>
</organism>
<reference evidence="2 3" key="1">
    <citation type="journal article" date="2016" name="Nat. Commun.">
        <title>Thousands of microbial genomes shed light on interconnected biogeochemical processes in an aquifer system.</title>
        <authorList>
            <person name="Anantharaman K."/>
            <person name="Brown C.T."/>
            <person name="Hug L.A."/>
            <person name="Sharon I."/>
            <person name="Castelle C.J."/>
            <person name="Probst A.J."/>
            <person name="Thomas B.C."/>
            <person name="Singh A."/>
            <person name="Wilkins M.J."/>
            <person name="Karaoz U."/>
            <person name="Brodie E.L."/>
            <person name="Williams K.H."/>
            <person name="Hubbard S.S."/>
            <person name="Banfield J.F."/>
        </authorList>
    </citation>
    <scope>NUCLEOTIDE SEQUENCE [LARGE SCALE GENOMIC DNA]</scope>
</reference>
<protein>
    <recommendedName>
        <fullName evidence="4">DUF1275 family protein</fullName>
    </recommendedName>
</protein>